<dbReference type="Pfam" id="PF18935">
    <property type="entry name" value="DUF5683"/>
    <property type="match status" value="1"/>
</dbReference>
<keyword evidence="3" id="KW-1185">Reference proteome</keyword>
<reference evidence="2 3" key="1">
    <citation type="submission" date="2020-09" db="EMBL/GenBank/DDBJ databases">
        <title>Echinicola sp. CAU 1574 isolated from sand of Sido Beach.</title>
        <authorList>
            <person name="Kim W."/>
        </authorList>
    </citation>
    <scope>NUCLEOTIDE SEQUENCE [LARGE SCALE GENOMIC DNA]</scope>
    <source>
        <strain evidence="2 3">CAU 1574</strain>
    </source>
</reference>
<gene>
    <name evidence="2" type="ORF">IFO69_02200</name>
</gene>
<evidence type="ECO:0000259" key="1">
    <source>
        <dbReference type="Pfam" id="PF18935"/>
    </source>
</evidence>
<evidence type="ECO:0000313" key="3">
    <source>
        <dbReference type="Proteomes" id="UP000647133"/>
    </source>
</evidence>
<protein>
    <recommendedName>
        <fullName evidence="1">DUF5683 domain-containing protein</fullName>
    </recommendedName>
</protein>
<dbReference type="EMBL" id="JACYTQ010000001">
    <property type="protein sequence ID" value="MBD8487549.1"/>
    <property type="molecule type" value="Genomic_DNA"/>
</dbReference>
<proteinExistence type="predicted"/>
<name>A0ABR9AIV2_9BACT</name>
<dbReference type="Proteomes" id="UP000647133">
    <property type="component" value="Unassembled WGS sequence"/>
</dbReference>
<accession>A0ABR9AIV2</accession>
<feature type="domain" description="DUF5683" evidence="1">
    <location>
        <begin position="30"/>
        <end position="177"/>
    </location>
</feature>
<sequence>MLPSFSFGQDLIPLETDTTAQKEIVLKKEAKDPKKATLLSAILPGAGQVYNEKAWKVPLIYGGIITNLYFVEFNNRRYQLFKEALEIYRDDDESTDNIFPNLNEDGLIRNVDYWRRNRDACYLIFGAIYALNIVDALVDAHLSGFDVSDDLTLKLEPSVESLYASGNSIGLSLKLKF</sequence>
<organism evidence="2 3">
    <name type="scientific">Echinicola arenosa</name>
    <dbReference type="NCBI Taxonomy" id="2774144"/>
    <lineage>
        <taxon>Bacteria</taxon>
        <taxon>Pseudomonadati</taxon>
        <taxon>Bacteroidota</taxon>
        <taxon>Cytophagia</taxon>
        <taxon>Cytophagales</taxon>
        <taxon>Cyclobacteriaceae</taxon>
        <taxon>Echinicola</taxon>
    </lineage>
</organism>
<dbReference type="InterPro" id="IPR043738">
    <property type="entry name" value="DUF5683"/>
</dbReference>
<evidence type="ECO:0000313" key="2">
    <source>
        <dbReference type="EMBL" id="MBD8487549.1"/>
    </source>
</evidence>
<comment type="caution">
    <text evidence="2">The sequence shown here is derived from an EMBL/GenBank/DDBJ whole genome shotgun (WGS) entry which is preliminary data.</text>
</comment>